<dbReference type="InterPro" id="IPR036864">
    <property type="entry name" value="Zn2-C6_fun-type_DNA-bd_sf"/>
</dbReference>
<evidence type="ECO:0000313" key="3">
    <source>
        <dbReference type="EMBL" id="KAE9408251.1"/>
    </source>
</evidence>
<dbReference type="GO" id="GO:0000981">
    <property type="term" value="F:DNA-binding transcription factor activity, RNA polymerase II-specific"/>
    <property type="evidence" value="ECO:0007669"/>
    <property type="project" value="InterPro"/>
</dbReference>
<dbReference type="GO" id="GO:0008270">
    <property type="term" value="F:zinc ion binding"/>
    <property type="evidence" value="ECO:0007669"/>
    <property type="project" value="InterPro"/>
</dbReference>
<dbReference type="Proteomes" id="UP000799118">
    <property type="component" value="Unassembled WGS sequence"/>
</dbReference>
<evidence type="ECO:0000313" key="4">
    <source>
        <dbReference type="Proteomes" id="UP000799118"/>
    </source>
</evidence>
<feature type="region of interest" description="Disordered" evidence="1">
    <location>
        <begin position="27"/>
        <end position="143"/>
    </location>
</feature>
<dbReference type="PROSITE" id="PS00463">
    <property type="entry name" value="ZN2_CY6_FUNGAL_1"/>
    <property type="match status" value="1"/>
</dbReference>
<dbReference type="SMART" id="SM00066">
    <property type="entry name" value="GAL4"/>
    <property type="match status" value="1"/>
</dbReference>
<feature type="compositionally biased region" description="Pro residues" evidence="1">
    <location>
        <begin position="121"/>
        <end position="131"/>
    </location>
</feature>
<proteinExistence type="predicted"/>
<dbReference type="EMBL" id="ML769392">
    <property type="protein sequence ID" value="KAE9408251.1"/>
    <property type="molecule type" value="Genomic_DNA"/>
</dbReference>
<feature type="compositionally biased region" description="Polar residues" evidence="1">
    <location>
        <begin position="101"/>
        <end position="111"/>
    </location>
</feature>
<feature type="compositionally biased region" description="Low complexity" evidence="1">
    <location>
        <begin position="33"/>
        <end position="70"/>
    </location>
</feature>
<evidence type="ECO:0000259" key="2">
    <source>
        <dbReference type="PROSITE" id="PS50048"/>
    </source>
</evidence>
<dbReference type="CDD" id="cd00067">
    <property type="entry name" value="GAL4"/>
    <property type="match status" value="1"/>
</dbReference>
<reference evidence="3" key="1">
    <citation type="journal article" date="2019" name="Environ. Microbiol.">
        <title>Fungal ecological strategies reflected in gene transcription - a case study of two litter decomposers.</title>
        <authorList>
            <person name="Barbi F."/>
            <person name="Kohler A."/>
            <person name="Barry K."/>
            <person name="Baskaran P."/>
            <person name="Daum C."/>
            <person name="Fauchery L."/>
            <person name="Ihrmark K."/>
            <person name="Kuo A."/>
            <person name="LaButti K."/>
            <person name="Lipzen A."/>
            <person name="Morin E."/>
            <person name="Grigoriev I.V."/>
            <person name="Henrissat B."/>
            <person name="Lindahl B."/>
            <person name="Martin F."/>
        </authorList>
    </citation>
    <scope>NUCLEOTIDE SEQUENCE</scope>
    <source>
        <strain evidence="3">JB14</strain>
    </source>
</reference>
<dbReference type="PROSITE" id="PS50048">
    <property type="entry name" value="ZN2_CY6_FUNGAL_2"/>
    <property type="match status" value="1"/>
</dbReference>
<organism evidence="3 4">
    <name type="scientific">Gymnopus androsaceus JB14</name>
    <dbReference type="NCBI Taxonomy" id="1447944"/>
    <lineage>
        <taxon>Eukaryota</taxon>
        <taxon>Fungi</taxon>
        <taxon>Dikarya</taxon>
        <taxon>Basidiomycota</taxon>
        <taxon>Agaricomycotina</taxon>
        <taxon>Agaricomycetes</taxon>
        <taxon>Agaricomycetidae</taxon>
        <taxon>Agaricales</taxon>
        <taxon>Marasmiineae</taxon>
        <taxon>Omphalotaceae</taxon>
        <taxon>Gymnopus</taxon>
    </lineage>
</organism>
<dbReference type="Pfam" id="PF00172">
    <property type="entry name" value="Zn_clus"/>
    <property type="match status" value="1"/>
</dbReference>
<gene>
    <name evidence="3" type="ORF">BT96DRAFT_28458</name>
</gene>
<dbReference type="AlphaFoldDB" id="A0A6A4IC82"/>
<sequence length="231" mass="24818">MPPPESDFPVFPPVASHHSRMYSLSPEAVVAGSPTSPTPLQSSLSPVAMVPQPEQLSLPPLPPESQSDSEQPADDPSGSSSSKAVLPRTSAKRKRRHNLSEELQNDPSSGSPRAYMGKIPLPKPTSTPVPKAPKSRLASQSEKKSLSLACFFCRGRKIACGPQDPNSADRTCNQCHRRSLKCEYPTESRRGMRKNKSGTMNQGFRAEKGFVEAAAPKVAARASTSTSDPKV</sequence>
<evidence type="ECO:0000256" key="1">
    <source>
        <dbReference type="SAM" id="MobiDB-lite"/>
    </source>
</evidence>
<accession>A0A6A4IC82</accession>
<dbReference type="SUPFAM" id="SSF57701">
    <property type="entry name" value="Zn2/Cys6 DNA-binding domain"/>
    <property type="match status" value="1"/>
</dbReference>
<feature type="domain" description="Zn(2)-C6 fungal-type" evidence="2">
    <location>
        <begin position="149"/>
        <end position="184"/>
    </location>
</feature>
<dbReference type="OrthoDB" id="39175at2759"/>
<dbReference type="Gene3D" id="4.10.240.10">
    <property type="entry name" value="Zn(2)-C6 fungal-type DNA-binding domain"/>
    <property type="match status" value="1"/>
</dbReference>
<keyword evidence="4" id="KW-1185">Reference proteome</keyword>
<dbReference type="InterPro" id="IPR001138">
    <property type="entry name" value="Zn2Cys6_DnaBD"/>
</dbReference>
<protein>
    <recommendedName>
        <fullName evidence="2">Zn(2)-C6 fungal-type domain-containing protein</fullName>
    </recommendedName>
</protein>
<name>A0A6A4IC82_9AGAR</name>